<dbReference type="RefSeq" id="WP_183090186.1">
    <property type="nucleotide sequence ID" value="NZ_JACJUD010000005.1"/>
</dbReference>
<organism evidence="1 2">
    <name type="scientific">Aquipseudomonas ullengensis</name>
    <dbReference type="NCBI Taxonomy" id="2759166"/>
    <lineage>
        <taxon>Bacteria</taxon>
        <taxon>Pseudomonadati</taxon>
        <taxon>Pseudomonadota</taxon>
        <taxon>Gammaproteobacteria</taxon>
        <taxon>Pseudomonadales</taxon>
        <taxon>Pseudomonadaceae</taxon>
        <taxon>Aquipseudomonas</taxon>
    </lineage>
</organism>
<dbReference type="EMBL" id="JACJUD010000005">
    <property type="protein sequence ID" value="MBB2496658.1"/>
    <property type="molecule type" value="Genomic_DNA"/>
</dbReference>
<evidence type="ECO:0000313" key="1">
    <source>
        <dbReference type="EMBL" id="MBB2496658.1"/>
    </source>
</evidence>
<reference evidence="1 2" key="1">
    <citation type="submission" date="2020-08" db="EMBL/GenBank/DDBJ databases">
        <authorList>
            <person name="Kim C.M."/>
        </authorList>
    </citation>
    <scope>NUCLEOTIDE SEQUENCE [LARGE SCALE GENOMIC DNA]</scope>
    <source>
        <strain evidence="1 2">UL070</strain>
    </source>
</reference>
<keyword evidence="2" id="KW-1185">Reference proteome</keyword>
<sequence length="96" mass="10161">MSRAARTPAAPAAITLSIGSLALPGYSRRDGQRLAGAFEHELGRLLAQLSARELQGFQAERLQLPCLQGLAGERPERTGQRLARVIAAQLQAGAGE</sequence>
<gene>
    <name evidence="1" type="ORF">H3H51_16670</name>
</gene>
<protein>
    <submittedName>
        <fullName evidence="1">Uncharacterized protein</fullName>
    </submittedName>
</protein>
<dbReference type="Proteomes" id="UP000542720">
    <property type="component" value="Unassembled WGS sequence"/>
</dbReference>
<evidence type="ECO:0000313" key="2">
    <source>
        <dbReference type="Proteomes" id="UP000542720"/>
    </source>
</evidence>
<dbReference type="AlphaFoldDB" id="A0A7W4LP08"/>
<name>A0A7W4LP08_9GAMM</name>
<proteinExistence type="predicted"/>
<comment type="caution">
    <text evidence="1">The sequence shown here is derived from an EMBL/GenBank/DDBJ whole genome shotgun (WGS) entry which is preliminary data.</text>
</comment>
<accession>A0A7W4LP08</accession>